<accession>A0A4Q7P7W8</accession>
<evidence type="ECO:0000256" key="3">
    <source>
        <dbReference type="ARBA" id="ARBA00022692"/>
    </source>
</evidence>
<dbReference type="AlphaFoldDB" id="A0A4Q7P7W8"/>
<keyword evidence="2 6" id="KW-1003">Cell membrane</keyword>
<proteinExistence type="inferred from homology"/>
<dbReference type="PANTHER" id="PTHR12677">
    <property type="entry name" value="GOLGI APPARATUS MEMBRANE PROTEIN TVP38-RELATED"/>
    <property type="match status" value="1"/>
</dbReference>
<keyword evidence="4 6" id="KW-1133">Transmembrane helix</keyword>
<dbReference type="RefSeq" id="WP_165389817.1">
    <property type="nucleotide sequence ID" value="NZ_SGXG01000001.1"/>
</dbReference>
<evidence type="ECO:0000313" key="9">
    <source>
        <dbReference type="Proteomes" id="UP000292209"/>
    </source>
</evidence>
<comment type="subcellular location">
    <subcellularLocation>
        <location evidence="1 6">Cell membrane</location>
        <topology evidence="1 6">Multi-pass membrane protein</topology>
    </subcellularLocation>
</comment>
<dbReference type="Proteomes" id="UP000292209">
    <property type="component" value="Unassembled WGS sequence"/>
</dbReference>
<comment type="caution">
    <text evidence="8">The sequence shown here is derived from an EMBL/GenBank/DDBJ whole genome shotgun (WGS) entry which is preliminary data.</text>
</comment>
<gene>
    <name evidence="8" type="ORF">BC751_1823</name>
</gene>
<feature type="transmembrane region" description="Helical" evidence="6">
    <location>
        <begin position="145"/>
        <end position="167"/>
    </location>
</feature>
<dbReference type="PANTHER" id="PTHR12677:SF59">
    <property type="entry name" value="GOLGI APPARATUS MEMBRANE PROTEIN TVP38-RELATED"/>
    <property type="match status" value="1"/>
</dbReference>
<evidence type="ECO:0000256" key="5">
    <source>
        <dbReference type="ARBA" id="ARBA00023136"/>
    </source>
</evidence>
<protein>
    <recommendedName>
        <fullName evidence="6">TVP38/TMEM64 family membrane protein</fullName>
    </recommendedName>
</protein>
<feature type="transmembrane region" description="Helical" evidence="6">
    <location>
        <begin position="95"/>
        <end position="113"/>
    </location>
</feature>
<evidence type="ECO:0000259" key="7">
    <source>
        <dbReference type="Pfam" id="PF09335"/>
    </source>
</evidence>
<feature type="transmembrane region" description="Helical" evidence="6">
    <location>
        <begin position="64"/>
        <end position="88"/>
    </location>
</feature>
<evidence type="ECO:0000256" key="6">
    <source>
        <dbReference type="RuleBase" id="RU366058"/>
    </source>
</evidence>
<evidence type="ECO:0000256" key="1">
    <source>
        <dbReference type="ARBA" id="ARBA00004651"/>
    </source>
</evidence>
<reference evidence="8 9" key="1">
    <citation type="submission" date="2019-02" db="EMBL/GenBank/DDBJ databases">
        <title>Genomic Encyclopedia of Archaeal and Bacterial Type Strains, Phase II (KMG-II): from individual species to whole genera.</title>
        <authorList>
            <person name="Goeker M."/>
        </authorList>
    </citation>
    <scope>NUCLEOTIDE SEQUENCE [LARGE SCALE GENOMIC DNA]</scope>
    <source>
        <strain evidence="8 9">DSM 21411</strain>
    </source>
</reference>
<comment type="similarity">
    <text evidence="6">Belongs to the TVP38/TMEM64 family.</text>
</comment>
<dbReference type="GO" id="GO:0005886">
    <property type="term" value="C:plasma membrane"/>
    <property type="evidence" value="ECO:0007669"/>
    <property type="project" value="UniProtKB-SubCell"/>
</dbReference>
<dbReference type="InterPro" id="IPR015414">
    <property type="entry name" value="TMEM64"/>
</dbReference>
<name>A0A4Q7P7W8_9BACT</name>
<dbReference type="EMBL" id="SGXG01000001">
    <property type="protein sequence ID" value="RZS96256.1"/>
    <property type="molecule type" value="Genomic_DNA"/>
</dbReference>
<feature type="transmembrane region" description="Helical" evidence="6">
    <location>
        <begin position="20"/>
        <end position="44"/>
    </location>
</feature>
<evidence type="ECO:0000256" key="2">
    <source>
        <dbReference type="ARBA" id="ARBA00022475"/>
    </source>
</evidence>
<keyword evidence="9" id="KW-1185">Reference proteome</keyword>
<feature type="domain" description="VTT" evidence="7">
    <location>
        <begin position="78"/>
        <end position="194"/>
    </location>
</feature>
<keyword evidence="3 6" id="KW-0812">Transmembrane</keyword>
<organism evidence="8 9">
    <name type="scientific">Cecembia calidifontis</name>
    <dbReference type="NCBI Taxonomy" id="1187080"/>
    <lineage>
        <taxon>Bacteria</taxon>
        <taxon>Pseudomonadati</taxon>
        <taxon>Bacteroidota</taxon>
        <taxon>Cytophagia</taxon>
        <taxon>Cytophagales</taxon>
        <taxon>Cyclobacteriaceae</taxon>
        <taxon>Cecembia</taxon>
    </lineage>
</organism>
<feature type="transmembrane region" description="Helical" evidence="6">
    <location>
        <begin position="174"/>
        <end position="192"/>
    </location>
</feature>
<keyword evidence="5 6" id="KW-0472">Membrane</keyword>
<dbReference type="Pfam" id="PF09335">
    <property type="entry name" value="VTT_dom"/>
    <property type="match status" value="1"/>
</dbReference>
<evidence type="ECO:0000313" key="8">
    <source>
        <dbReference type="EMBL" id="RZS96256.1"/>
    </source>
</evidence>
<feature type="transmembrane region" description="Helical" evidence="6">
    <location>
        <begin position="212"/>
        <end position="230"/>
    </location>
</feature>
<sequence>MEKKQGFFKEFKEASRTNPLMAFAFLWVSIMPSLGTLVLVPFALSNSQALMELNFLDPFTVLTGLIVAAALMGFALMPTTMLAAISGFLLGWKSFFGLVLGYTLATLIGYAWGKNISKNSGEFLLEKYPKAKSLLDQKKGKIGELIFFVRLSPIIPFALSNLLFAFLKSGWKKLIIFGTIGMLPRTTLVFLSGTLVSDMYQALQTDGISGKGWIFTVFLLVSFWGIWKFFSLEKKK</sequence>
<evidence type="ECO:0000256" key="4">
    <source>
        <dbReference type="ARBA" id="ARBA00022989"/>
    </source>
</evidence>
<dbReference type="InterPro" id="IPR032816">
    <property type="entry name" value="VTT_dom"/>
</dbReference>